<evidence type="ECO:0000256" key="3">
    <source>
        <dbReference type="ARBA" id="ARBA00022729"/>
    </source>
</evidence>
<evidence type="ECO:0000256" key="6">
    <source>
        <dbReference type="ARBA" id="ARBA00023180"/>
    </source>
</evidence>
<keyword evidence="2 11" id="KW-0812">Transmembrane</keyword>
<evidence type="ECO:0000256" key="2">
    <source>
        <dbReference type="ARBA" id="ARBA00022692"/>
    </source>
</evidence>
<feature type="domain" description="MTC6 partial TIM-barrel" evidence="12">
    <location>
        <begin position="21"/>
        <end position="439"/>
    </location>
</feature>
<name>A0AAI9ECE0_9PEZI</name>
<evidence type="ECO:0000256" key="9">
    <source>
        <dbReference type="ARBA" id="ARBA00039865"/>
    </source>
</evidence>
<organism evidence="13 14">
    <name type="scientific">Lecanosticta acicola</name>
    <dbReference type="NCBI Taxonomy" id="111012"/>
    <lineage>
        <taxon>Eukaryota</taxon>
        <taxon>Fungi</taxon>
        <taxon>Dikarya</taxon>
        <taxon>Ascomycota</taxon>
        <taxon>Pezizomycotina</taxon>
        <taxon>Dothideomycetes</taxon>
        <taxon>Dothideomycetidae</taxon>
        <taxon>Mycosphaerellales</taxon>
        <taxon>Mycosphaerellaceae</taxon>
        <taxon>Lecanosticta</taxon>
    </lineage>
</organism>
<keyword evidence="14" id="KW-1185">Reference proteome</keyword>
<dbReference type="PANTHER" id="PTHR35518:SF2">
    <property type="entry name" value="MAINTENANCE OF TELOMERE CAPPING PROTEIN 6"/>
    <property type="match status" value="1"/>
</dbReference>
<protein>
    <recommendedName>
        <fullName evidence="9">Maintenance of telomere capping protein 6</fullName>
    </recommendedName>
</protein>
<evidence type="ECO:0000256" key="4">
    <source>
        <dbReference type="ARBA" id="ARBA00022989"/>
    </source>
</evidence>
<evidence type="ECO:0000256" key="1">
    <source>
        <dbReference type="ARBA" id="ARBA00004479"/>
    </source>
</evidence>
<comment type="caution">
    <text evidence="13">The sequence shown here is derived from an EMBL/GenBank/DDBJ whole genome shotgun (WGS) entry which is preliminary data.</text>
</comment>
<evidence type="ECO:0000256" key="11">
    <source>
        <dbReference type="SAM" id="Phobius"/>
    </source>
</evidence>
<evidence type="ECO:0000313" key="13">
    <source>
        <dbReference type="EMBL" id="CAK4031133.1"/>
    </source>
</evidence>
<dbReference type="Pfam" id="PF25506">
    <property type="entry name" value="TIM-barrel_MTC6"/>
    <property type="match status" value="1"/>
</dbReference>
<evidence type="ECO:0000259" key="12">
    <source>
        <dbReference type="Pfam" id="PF25506"/>
    </source>
</evidence>
<reference evidence="13" key="1">
    <citation type="submission" date="2023-11" db="EMBL/GenBank/DDBJ databases">
        <authorList>
            <person name="Alioto T."/>
            <person name="Alioto T."/>
            <person name="Gomez Garrido J."/>
        </authorList>
    </citation>
    <scope>NUCLEOTIDE SEQUENCE</scope>
</reference>
<dbReference type="Proteomes" id="UP001296104">
    <property type="component" value="Unassembled WGS sequence"/>
</dbReference>
<dbReference type="AlphaFoldDB" id="A0AAI9ECE0"/>
<sequence>MESYNPDPGAIALQQPQRFERVLSQRDLSLTIPVNFVTYPGISLTAACFAHDRYEDQAAAKCFSNLLATGFQRIEVDVYWDKSRRTWALCPVELGGAGSIVSSSTATATASIPSTTQLASDGLAGRDAVVMYARQTSSGGTLSLPSTSTAESTTSDVTTTATLDANPLTTSVGSSGSAPTKISGDETLFQVGPYSCSLGTDLAALVSVASEYTASTEYDLNATAIYMTLNVHAAAEASEPLRSAQKPSADQLPGDDSLLSTIIASNTSLFLYTPADLSTQRGSLNTSRSWFTVAQDRQPDSAFFETDTIGGIVATSDGWPSESYFERTFGKRLLVSFGDIDPQMSAYNFSGDKSYIFRQHYLRAPRVVTNDSDGGVSTGCFFNPNNHSVAAVNSSWAINAIGNSSLLAGSSLENILAQARNLTYCGISPILNGTLNNATADQDVAPYTAFVENTRWSWAMGQPFNASLTPDPSDYRCAALNSTSGFWQVSDCSQSYHGACRVSHQPYTWRISGDQAPYGKVDLACDGDDDDDGNLSFDVPRTALENTYLLSTWQTYQRNQSDYDGGPLLWLNFNDLDVQECWVIGQNSSCPYQHPSSTDTREVVVPVVAGVIVFVIALLTVLLKCAGNRQQSKRRRRRGDDGWDYEGVPS</sequence>
<dbReference type="InterPro" id="IPR051008">
    <property type="entry name" value="Telomere_Capping_Maintenance"/>
</dbReference>
<dbReference type="PANTHER" id="PTHR35518">
    <property type="entry name" value="MAINTENANCE OF TELOMOERE CAPPING"/>
    <property type="match status" value="1"/>
</dbReference>
<comment type="subcellular location">
    <subcellularLocation>
        <location evidence="1">Membrane</location>
        <topology evidence="1">Single-pass type I membrane protein</topology>
    </subcellularLocation>
</comment>
<keyword evidence="4 11" id="KW-1133">Transmembrane helix</keyword>
<keyword evidence="6" id="KW-0325">Glycoprotein</keyword>
<feature type="region of interest" description="Disordered" evidence="10">
    <location>
        <begin position="138"/>
        <end position="157"/>
    </location>
</feature>
<evidence type="ECO:0000313" key="14">
    <source>
        <dbReference type="Proteomes" id="UP001296104"/>
    </source>
</evidence>
<keyword evidence="5 11" id="KW-0472">Membrane</keyword>
<dbReference type="InterPro" id="IPR057530">
    <property type="entry name" value="TIM-barrel_MTC6"/>
</dbReference>
<dbReference type="EMBL" id="CAVMBE010000044">
    <property type="protein sequence ID" value="CAK4031133.1"/>
    <property type="molecule type" value="Genomic_DNA"/>
</dbReference>
<evidence type="ECO:0000256" key="7">
    <source>
        <dbReference type="ARBA" id="ARBA00037703"/>
    </source>
</evidence>
<comment type="function">
    <text evidence="7">May be involved in telomere capping.</text>
</comment>
<proteinExistence type="inferred from homology"/>
<evidence type="ECO:0000256" key="8">
    <source>
        <dbReference type="ARBA" id="ARBA00038159"/>
    </source>
</evidence>
<feature type="transmembrane region" description="Helical" evidence="11">
    <location>
        <begin position="603"/>
        <end position="627"/>
    </location>
</feature>
<accession>A0AAI9ECE0</accession>
<comment type="similarity">
    <text evidence="8">Belongs to the MTC6 family.</text>
</comment>
<keyword evidence="3" id="KW-0732">Signal</keyword>
<dbReference type="GO" id="GO:0016020">
    <property type="term" value="C:membrane"/>
    <property type="evidence" value="ECO:0007669"/>
    <property type="project" value="UniProtKB-SubCell"/>
</dbReference>
<evidence type="ECO:0000256" key="5">
    <source>
        <dbReference type="ARBA" id="ARBA00023136"/>
    </source>
</evidence>
<gene>
    <name evidence="13" type="ORF">LECACI_7A006291</name>
</gene>
<evidence type="ECO:0000256" key="10">
    <source>
        <dbReference type="SAM" id="MobiDB-lite"/>
    </source>
</evidence>